<evidence type="ECO:0000313" key="3">
    <source>
        <dbReference type="Proteomes" id="UP000245699"/>
    </source>
</evidence>
<comment type="caution">
    <text evidence="2">The sequence shown here is derived from an EMBL/GenBank/DDBJ whole genome shotgun (WGS) entry which is preliminary data.</text>
</comment>
<keyword evidence="1" id="KW-0812">Transmembrane</keyword>
<name>A0A2T9Y2V9_9FUNG</name>
<keyword evidence="1" id="KW-0472">Membrane</keyword>
<organism evidence="2 3">
    <name type="scientific">Furculomyces boomerangus</name>
    <dbReference type="NCBI Taxonomy" id="61424"/>
    <lineage>
        <taxon>Eukaryota</taxon>
        <taxon>Fungi</taxon>
        <taxon>Fungi incertae sedis</taxon>
        <taxon>Zoopagomycota</taxon>
        <taxon>Kickxellomycotina</taxon>
        <taxon>Harpellomycetes</taxon>
        <taxon>Harpellales</taxon>
        <taxon>Harpellaceae</taxon>
        <taxon>Furculomyces</taxon>
    </lineage>
</organism>
<protein>
    <submittedName>
        <fullName evidence="2">Uncharacterized protein</fullName>
    </submittedName>
</protein>
<evidence type="ECO:0000256" key="1">
    <source>
        <dbReference type="SAM" id="Phobius"/>
    </source>
</evidence>
<sequence length="126" mass="13944">MSSSSRSASGTISDTCLYNITDGFVYLALVTGPIYSYYVDMSNKTIVPCQDDPPLLNLTDFRDGYNPCFSYTTNTSFYLGLDQTFCGKSMPSIQVNLNSSSPNTSNFSVKLLVFLLFTIWMLMSGL</sequence>
<feature type="transmembrane region" description="Helical" evidence="1">
    <location>
        <begin position="107"/>
        <end position="123"/>
    </location>
</feature>
<keyword evidence="1" id="KW-1133">Transmembrane helix</keyword>
<accession>A0A2T9Y2V9</accession>
<dbReference type="Proteomes" id="UP000245699">
    <property type="component" value="Unassembled WGS sequence"/>
</dbReference>
<reference evidence="2 3" key="1">
    <citation type="journal article" date="2018" name="MBio">
        <title>Comparative Genomics Reveals the Core Gene Toolbox for the Fungus-Insect Symbiosis.</title>
        <authorList>
            <person name="Wang Y."/>
            <person name="Stata M."/>
            <person name="Wang W."/>
            <person name="Stajich J.E."/>
            <person name="White M.M."/>
            <person name="Moncalvo J.M."/>
        </authorList>
    </citation>
    <scope>NUCLEOTIDE SEQUENCE [LARGE SCALE GENOMIC DNA]</scope>
    <source>
        <strain evidence="2 3">AUS-77-4</strain>
    </source>
</reference>
<evidence type="ECO:0000313" key="2">
    <source>
        <dbReference type="EMBL" id="PVU86685.1"/>
    </source>
</evidence>
<gene>
    <name evidence="2" type="ORF">BB559_006440</name>
</gene>
<proteinExistence type="predicted"/>
<dbReference type="EMBL" id="MBFT01000865">
    <property type="protein sequence ID" value="PVU86685.1"/>
    <property type="molecule type" value="Genomic_DNA"/>
</dbReference>
<keyword evidence="3" id="KW-1185">Reference proteome</keyword>
<dbReference type="AlphaFoldDB" id="A0A2T9Y2V9"/>